<reference evidence="1" key="1">
    <citation type="submission" date="2019-08" db="EMBL/GenBank/DDBJ databases">
        <authorList>
            <person name="Kucharzyk K."/>
            <person name="Murdoch R.W."/>
            <person name="Higgins S."/>
            <person name="Loffler F."/>
        </authorList>
    </citation>
    <scope>NUCLEOTIDE SEQUENCE</scope>
</reference>
<protein>
    <submittedName>
        <fullName evidence="1">Uncharacterized protein</fullName>
    </submittedName>
</protein>
<proteinExistence type="predicted"/>
<evidence type="ECO:0000313" key="1">
    <source>
        <dbReference type="EMBL" id="MPM73718.1"/>
    </source>
</evidence>
<comment type="caution">
    <text evidence="1">The sequence shown here is derived from an EMBL/GenBank/DDBJ whole genome shotgun (WGS) entry which is preliminary data.</text>
</comment>
<gene>
    <name evidence="1" type="ORF">SDC9_120700</name>
</gene>
<dbReference type="AlphaFoldDB" id="A0A645C9X3"/>
<name>A0A645C9X3_9ZZZZ</name>
<dbReference type="EMBL" id="VSSQ01025525">
    <property type="protein sequence ID" value="MPM73718.1"/>
    <property type="molecule type" value="Genomic_DNA"/>
</dbReference>
<accession>A0A645C9X3</accession>
<organism evidence="1">
    <name type="scientific">bioreactor metagenome</name>
    <dbReference type="NCBI Taxonomy" id="1076179"/>
    <lineage>
        <taxon>unclassified sequences</taxon>
        <taxon>metagenomes</taxon>
        <taxon>ecological metagenomes</taxon>
    </lineage>
</organism>
<sequence length="351" mass="39534">MIAPLRSAGKSGAPERFPSLPIRRRRRAEFIQRTKFFPEHQIFDRRKRVRRVGQIGDHAAGGVVFGPSFGDIFSFVHAACERSGKQRRRVDERPRRFAADLTGRHRLDGGADPPVIVRLEFIERTEFPAAEKRMPQDGGQIEVRRAGTGDLFSGDRRFVTADRDEVPRILRRTSVPDQPGNHHVVVERNDRGPSVADIPGVKFREILRHIGAHQHRQLRVDGVQFMIRLHAETGKLVEIRAEAEILAEPFPLIPCVKCDPEAFEQLLCRLPRQPPGGDVVAVEVDVKFVEPPHRPDLLTAVFDGVVQDIGELKRLVQRPGSMVGNGFQRRIPVEFSRPAAKFRQSLAGDGD</sequence>